<keyword evidence="7" id="KW-0325">Glycoprotein</keyword>
<name>A0A067PU21_9AGAM</name>
<dbReference type="InParanoid" id="A0A067PU21"/>
<evidence type="ECO:0000313" key="12">
    <source>
        <dbReference type="Proteomes" id="UP000027265"/>
    </source>
</evidence>
<reference evidence="12" key="1">
    <citation type="journal article" date="2014" name="Proc. Natl. Acad. Sci. U.S.A.">
        <title>Extensive sampling of basidiomycete genomes demonstrates inadequacy of the white-rot/brown-rot paradigm for wood decay fungi.</title>
        <authorList>
            <person name="Riley R."/>
            <person name="Salamov A.A."/>
            <person name="Brown D.W."/>
            <person name="Nagy L.G."/>
            <person name="Floudas D."/>
            <person name="Held B.W."/>
            <person name="Levasseur A."/>
            <person name="Lombard V."/>
            <person name="Morin E."/>
            <person name="Otillar R."/>
            <person name="Lindquist E.A."/>
            <person name="Sun H."/>
            <person name="LaButti K.M."/>
            <person name="Schmutz J."/>
            <person name="Jabbour D."/>
            <person name="Luo H."/>
            <person name="Baker S.E."/>
            <person name="Pisabarro A.G."/>
            <person name="Walton J.D."/>
            <person name="Blanchette R.A."/>
            <person name="Henrissat B."/>
            <person name="Martin F."/>
            <person name="Cullen D."/>
            <person name="Hibbett D.S."/>
            <person name="Grigoriev I.V."/>
        </authorList>
    </citation>
    <scope>NUCLEOTIDE SEQUENCE [LARGE SCALE GENOMIC DNA]</scope>
    <source>
        <strain evidence="12">MUCL 33604</strain>
    </source>
</reference>
<protein>
    <recommendedName>
        <fullName evidence="2 9">Lysophospholipase</fullName>
        <ecNumber evidence="2 9">3.1.1.5</ecNumber>
    </recommendedName>
</protein>
<organism evidence="11 12">
    <name type="scientific">Jaapia argillacea MUCL 33604</name>
    <dbReference type="NCBI Taxonomy" id="933084"/>
    <lineage>
        <taxon>Eukaryota</taxon>
        <taxon>Fungi</taxon>
        <taxon>Dikarya</taxon>
        <taxon>Basidiomycota</taxon>
        <taxon>Agaricomycotina</taxon>
        <taxon>Agaricomycetes</taxon>
        <taxon>Agaricomycetidae</taxon>
        <taxon>Jaapiales</taxon>
        <taxon>Jaapiaceae</taxon>
        <taxon>Jaapia</taxon>
    </lineage>
</organism>
<dbReference type="Pfam" id="PF01735">
    <property type="entry name" value="PLA2_B"/>
    <property type="match status" value="1"/>
</dbReference>
<gene>
    <name evidence="11" type="ORF">JAAARDRAFT_196951</name>
</gene>
<dbReference type="GO" id="GO:0005829">
    <property type="term" value="C:cytosol"/>
    <property type="evidence" value="ECO:0007669"/>
    <property type="project" value="TreeGrafter"/>
</dbReference>
<dbReference type="SMART" id="SM00022">
    <property type="entry name" value="PLAc"/>
    <property type="match status" value="1"/>
</dbReference>
<feature type="domain" description="PLA2c" evidence="10">
    <location>
        <begin position="34"/>
        <end position="607"/>
    </location>
</feature>
<evidence type="ECO:0000256" key="6">
    <source>
        <dbReference type="ARBA" id="ARBA00023098"/>
    </source>
</evidence>
<evidence type="ECO:0000256" key="4">
    <source>
        <dbReference type="ARBA" id="ARBA00022801"/>
    </source>
</evidence>
<dbReference type="GO" id="GO:0046475">
    <property type="term" value="P:glycerophospholipid catabolic process"/>
    <property type="evidence" value="ECO:0007669"/>
    <property type="project" value="TreeGrafter"/>
</dbReference>
<dbReference type="GO" id="GO:0004622">
    <property type="term" value="F:phosphatidylcholine lysophospholipase activity"/>
    <property type="evidence" value="ECO:0007669"/>
    <property type="project" value="UniProtKB-EC"/>
</dbReference>
<evidence type="ECO:0000256" key="7">
    <source>
        <dbReference type="ARBA" id="ARBA00023180"/>
    </source>
</evidence>
<comment type="catalytic activity">
    <reaction evidence="9">
        <text>a 1-acyl-sn-glycero-3-phosphocholine + H2O = sn-glycerol 3-phosphocholine + a fatty acid + H(+)</text>
        <dbReference type="Rhea" id="RHEA:15177"/>
        <dbReference type="ChEBI" id="CHEBI:15377"/>
        <dbReference type="ChEBI" id="CHEBI:15378"/>
        <dbReference type="ChEBI" id="CHEBI:16870"/>
        <dbReference type="ChEBI" id="CHEBI:28868"/>
        <dbReference type="ChEBI" id="CHEBI:58168"/>
        <dbReference type="EC" id="3.1.1.5"/>
    </reaction>
</comment>
<keyword evidence="3 9" id="KW-0732">Signal</keyword>
<dbReference type="SUPFAM" id="SSF52151">
    <property type="entry name" value="FabD/lysophospholipase-like"/>
    <property type="match status" value="1"/>
</dbReference>
<dbReference type="AlphaFoldDB" id="A0A067PU21"/>
<dbReference type="FunCoup" id="A0A067PU21">
    <property type="interactions" value="214"/>
</dbReference>
<evidence type="ECO:0000256" key="9">
    <source>
        <dbReference type="RuleBase" id="RU362103"/>
    </source>
</evidence>
<dbReference type="GO" id="GO:0004623">
    <property type="term" value="F:phospholipase A2 activity"/>
    <property type="evidence" value="ECO:0007669"/>
    <property type="project" value="TreeGrafter"/>
</dbReference>
<evidence type="ECO:0000256" key="5">
    <source>
        <dbReference type="ARBA" id="ARBA00022963"/>
    </source>
</evidence>
<keyword evidence="12" id="KW-1185">Reference proteome</keyword>
<dbReference type="PANTHER" id="PTHR10728:SF33">
    <property type="entry name" value="LYSOPHOSPHOLIPASE 1-RELATED"/>
    <property type="match status" value="1"/>
</dbReference>
<feature type="chain" id="PRO_5005103615" description="Lysophospholipase" evidence="9">
    <location>
        <begin position="22"/>
        <end position="640"/>
    </location>
</feature>
<dbReference type="OrthoDB" id="4084751at2759"/>
<feature type="signal peptide" evidence="9">
    <location>
        <begin position="1"/>
        <end position="21"/>
    </location>
</feature>
<accession>A0A067PU21</accession>
<dbReference type="InterPro" id="IPR016035">
    <property type="entry name" value="Acyl_Trfase/lysoPLipase"/>
</dbReference>
<dbReference type="Proteomes" id="UP000027265">
    <property type="component" value="Unassembled WGS sequence"/>
</dbReference>
<keyword evidence="4 8" id="KW-0378">Hydrolase</keyword>
<evidence type="ECO:0000256" key="3">
    <source>
        <dbReference type="ARBA" id="ARBA00022729"/>
    </source>
</evidence>
<dbReference type="EC" id="3.1.1.5" evidence="2 9"/>
<evidence type="ECO:0000256" key="2">
    <source>
        <dbReference type="ARBA" id="ARBA00013274"/>
    </source>
</evidence>
<evidence type="ECO:0000259" key="10">
    <source>
        <dbReference type="PROSITE" id="PS51210"/>
    </source>
</evidence>
<dbReference type="InterPro" id="IPR002642">
    <property type="entry name" value="LysoPLipase_cat_dom"/>
</dbReference>
<dbReference type="Gene3D" id="3.40.1090.10">
    <property type="entry name" value="Cytosolic phospholipase A2 catalytic domain"/>
    <property type="match status" value="1"/>
</dbReference>
<sequence>MFPRLFAFATLLLATVSPVLGQTAAQASTPQFAPCPSNFSLVRSAGVASVNQTLSPAEAEYVSAKKANVLPSAFQTYLTNVQGTNITLPSYVASILGSSNAANGSLPTVGLAISGGAYRAALFGAGILNALDARNSSSVQAGTGGLLQALTYISGLSGGSTIVYSLSQSNFPTMQDLILGPPNGTAVPGGWGGWTTAYGMLLQPVAGNDTTLNAMYESQLAAEIQGKYEAGFPVTLVDALGRNIARHFLNGTTTANFFDNTTSIHGAGQLFSSIQNVPTFVDHIQPFPIVIIDSWSPGPNITGNEIPPANIIYEFNAFEMGSYDPSLSAFAPIQYLGTTNESVCVTGFEQAGFVIGTSNDYFAGLNTSASAVMAGAGWPWIELVNGSYPQPEVSMDVAYYPNPFQGVKAGEFIDAGEAYLRLTDGGNDGEVIPLQPLLVKARGIDVIIAVDANGDTTEGWSEGTSMVNAQTRANMYPSDYPFPMVPTNTSTFVSEGLNLHPTFFGCDNASTPLIIYIADGGPAPGYPAVTNTTGDTFNETFAQAVLAQTFILATQGYPANTSESKDPEYPACLACAVVDRTRAREGIERSGVCSSCFARYCWNGTQVAVTTSSGIGGRSSMQSVLAMGGAALALSWAVLF</sequence>
<evidence type="ECO:0000256" key="8">
    <source>
        <dbReference type="PROSITE-ProRule" id="PRU00555"/>
    </source>
</evidence>
<dbReference type="PANTHER" id="PTHR10728">
    <property type="entry name" value="CYTOSOLIC PHOSPHOLIPASE A2"/>
    <property type="match status" value="1"/>
</dbReference>
<dbReference type="EMBL" id="KL197731">
    <property type="protein sequence ID" value="KDQ53831.1"/>
    <property type="molecule type" value="Genomic_DNA"/>
</dbReference>
<evidence type="ECO:0000256" key="1">
    <source>
        <dbReference type="ARBA" id="ARBA00008780"/>
    </source>
</evidence>
<keyword evidence="5 8" id="KW-0442">Lipid degradation</keyword>
<dbReference type="STRING" id="933084.A0A067PU21"/>
<keyword evidence="6 8" id="KW-0443">Lipid metabolism</keyword>
<proteinExistence type="inferred from homology"/>
<dbReference type="PROSITE" id="PS51210">
    <property type="entry name" value="PLA2C"/>
    <property type="match status" value="1"/>
</dbReference>
<dbReference type="HOGENOM" id="CLU_014602_1_0_1"/>
<comment type="similarity">
    <text evidence="1 9">Belongs to the lysophospholipase family.</text>
</comment>
<evidence type="ECO:0000313" key="11">
    <source>
        <dbReference type="EMBL" id="KDQ53831.1"/>
    </source>
</evidence>